<sequence length="419" mass="47993">MRPTWLSGVAKKAYYLHLDDVLKNNTASHTLKAQETPGVPQHPKSNRNMITSFDPSPHNCTIHGDPTLYALPVRLAFYLPTLSGILAVFFGASTQFRANQRAISVISLAIFIHLISNVTSNSLALLEWIIVYFLVLALPSGIAMNGYIKEDKWSALLQFTVLFAGLCALPWLAWKKAQQGREGKEDCRVRMFFYAYFDMYNKRWIKALKGVTIISEVLIGGFLLFVFSGWQIWKEGPKKKREWGGRRNVRNPEAEREKKKEAVQEKPRRRLACWLVFTSAHLIGFVEMIIRGNKIVMAEWRWLDTNQLTPFLVGLFTLLSTVFGIVVDKRRKIKEKKTQDYRPVVLEPVVVEAEGGIQEFTVDEIRVGTFKRFIVEHLTNTENIPIILLQGAKLLDRLVSWNRKPETCTTMKMLLSAIH</sequence>
<comment type="caution">
    <text evidence="1">The sequence shown here is derived from an EMBL/GenBank/DDBJ whole genome shotgun (WGS) entry which is preliminary data.</text>
</comment>
<name>A0ACB6QKR7_9PLEO</name>
<protein>
    <submittedName>
        <fullName evidence="1">Uncharacterized protein</fullName>
    </submittedName>
</protein>
<proteinExistence type="predicted"/>
<dbReference type="Proteomes" id="UP000799755">
    <property type="component" value="Unassembled WGS sequence"/>
</dbReference>
<evidence type="ECO:0000313" key="2">
    <source>
        <dbReference type="Proteomes" id="UP000799755"/>
    </source>
</evidence>
<evidence type="ECO:0000313" key="1">
    <source>
        <dbReference type="EMBL" id="KAF2466902.1"/>
    </source>
</evidence>
<gene>
    <name evidence="1" type="ORF">BDR25DRAFT_358962</name>
</gene>
<keyword evidence="2" id="KW-1185">Reference proteome</keyword>
<accession>A0ACB6QKR7</accession>
<reference evidence="1" key="1">
    <citation type="journal article" date="2020" name="Stud. Mycol.">
        <title>101 Dothideomycetes genomes: a test case for predicting lifestyles and emergence of pathogens.</title>
        <authorList>
            <person name="Haridas S."/>
            <person name="Albert R."/>
            <person name="Binder M."/>
            <person name="Bloem J."/>
            <person name="Labutti K."/>
            <person name="Salamov A."/>
            <person name="Andreopoulos B."/>
            <person name="Baker S."/>
            <person name="Barry K."/>
            <person name="Bills G."/>
            <person name="Bluhm B."/>
            <person name="Cannon C."/>
            <person name="Castanera R."/>
            <person name="Culley D."/>
            <person name="Daum C."/>
            <person name="Ezra D."/>
            <person name="Gonzalez J."/>
            <person name="Henrissat B."/>
            <person name="Kuo A."/>
            <person name="Liang C."/>
            <person name="Lipzen A."/>
            <person name="Lutzoni F."/>
            <person name="Magnuson J."/>
            <person name="Mondo S."/>
            <person name="Nolan M."/>
            <person name="Ohm R."/>
            <person name="Pangilinan J."/>
            <person name="Park H.-J."/>
            <person name="Ramirez L."/>
            <person name="Alfaro M."/>
            <person name="Sun H."/>
            <person name="Tritt A."/>
            <person name="Yoshinaga Y."/>
            <person name="Zwiers L.-H."/>
            <person name="Turgeon B."/>
            <person name="Goodwin S."/>
            <person name="Spatafora J."/>
            <person name="Crous P."/>
            <person name="Grigoriev I."/>
        </authorList>
    </citation>
    <scope>NUCLEOTIDE SEQUENCE</scope>
    <source>
        <strain evidence="1">ATCC 200398</strain>
    </source>
</reference>
<dbReference type="EMBL" id="MU003522">
    <property type="protein sequence ID" value="KAF2466902.1"/>
    <property type="molecule type" value="Genomic_DNA"/>
</dbReference>
<organism evidence="1 2">
    <name type="scientific">Lindgomyces ingoldianus</name>
    <dbReference type="NCBI Taxonomy" id="673940"/>
    <lineage>
        <taxon>Eukaryota</taxon>
        <taxon>Fungi</taxon>
        <taxon>Dikarya</taxon>
        <taxon>Ascomycota</taxon>
        <taxon>Pezizomycotina</taxon>
        <taxon>Dothideomycetes</taxon>
        <taxon>Pleosporomycetidae</taxon>
        <taxon>Pleosporales</taxon>
        <taxon>Lindgomycetaceae</taxon>
        <taxon>Lindgomyces</taxon>
    </lineage>
</organism>